<proteinExistence type="predicted"/>
<evidence type="ECO:0000313" key="1">
    <source>
        <dbReference type="EMBL" id="MCO1619818.1"/>
    </source>
</evidence>
<comment type="caution">
    <text evidence="1">The sequence shown here is derived from an EMBL/GenBank/DDBJ whole genome shotgun (WGS) entry which is preliminary data.</text>
</comment>
<dbReference type="Proteomes" id="UP001202943">
    <property type="component" value="Unassembled WGS sequence"/>
</dbReference>
<reference evidence="1" key="1">
    <citation type="submission" date="2022-05" db="EMBL/GenBank/DDBJ databases">
        <authorList>
            <person name="Yi M."/>
        </authorList>
    </citation>
    <scope>NUCLEOTIDE SEQUENCE</scope>
    <source>
        <strain evidence="1">DS2</strain>
    </source>
</reference>
<dbReference type="GO" id="GO:0008168">
    <property type="term" value="F:methyltransferase activity"/>
    <property type="evidence" value="ECO:0007669"/>
    <property type="project" value="UniProtKB-KW"/>
</dbReference>
<keyword evidence="1" id="KW-0489">Methyltransferase</keyword>
<sequence length="72" mass="8204">MDRSLQLNRISWDERAPLHAASKDYEVERLVQQHGHLSETVRFDLPLLGDIDGLDTVHLQCHIGTDTLSLAR</sequence>
<feature type="non-terminal residue" evidence="1">
    <location>
        <position position="72"/>
    </location>
</feature>
<reference evidence="1" key="2">
    <citation type="submission" date="2023-08" db="EMBL/GenBank/DDBJ databases">
        <title>Isolation, Identification, Denitrification Characteristics of A Highly Efficient Aerobic Denitrifying Bacterial Strain DS2.</title>
        <authorList>
            <person name="Wang H."/>
        </authorList>
    </citation>
    <scope>NUCLEOTIDE SEQUENCE</scope>
    <source>
        <strain evidence="1">DS2</strain>
    </source>
</reference>
<accession>A0AAW5HGX8</accession>
<name>A0AAW5HGX8_PSEPU</name>
<dbReference type="GO" id="GO:0032259">
    <property type="term" value="P:methylation"/>
    <property type="evidence" value="ECO:0007669"/>
    <property type="project" value="UniProtKB-KW"/>
</dbReference>
<evidence type="ECO:0000313" key="2">
    <source>
        <dbReference type="Proteomes" id="UP001202943"/>
    </source>
</evidence>
<protein>
    <submittedName>
        <fullName evidence="1">SAM-dependent methyltransferase</fullName>
    </submittedName>
</protein>
<keyword evidence="1" id="KW-0808">Transferase</keyword>
<dbReference type="AlphaFoldDB" id="A0AAW5HGX8"/>
<gene>
    <name evidence="1" type="ORF">M8C81_04335</name>
</gene>
<dbReference type="EMBL" id="JAMHFX010000095">
    <property type="protein sequence ID" value="MCO1619818.1"/>
    <property type="molecule type" value="Genomic_DNA"/>
</dbReference>
<organism evidence="1 2">
    <name type="scientific">Pseudomonas putida</name>
    <name type="common">Arthrobacter siderocapsulatus</name>
    <dbReference type="NCBI Taxonomy" id="303"/>
    <lineage>
        <taxon>Bacteria</taxon>
        <taxon>Pseudomonadati</taxon>
        <taxon>Pseudomonadota</taxon>
        <taxon>Gammaproteobacteria</taxon>
        <taxon>Pseudomonadales</taxon>
        <taxon>Pseudomonadaceae</taxon>
        <taxon>Pseudomonas</taxon>
    </lineage>
</organism>